<accession>A0A5E8BJW5</accession>
<protein>
    <recommendedName>
        <fullName evidence="1">Domain of unknown function at the cortex 1 domain-containing protein</fullName>
    </recommendedName>
</protein>
<feature type="domain" description="Domain of unknown function at the cortex 1" evidence="1">
    <location>
        <begin position="71"/>
        <end position="222"/>
    </location>
</feature>
<sequence length="297" mass="33615">MWSSWSSNTSNGNSTSYLKVYAGTSYNEEALQVVPVNKQDFNNIDYDYGYGNVKPPANTEKCIDCPQVIYLESKFISAQVAVRIQDFKEISNKTAIDSVLQTSNESFQPPFNLKFDTSTSPYFEHPLHKSDRLSIQITLCFKESNSQAQCDNEQNPIIYGDDLVWGNDFDEPIRDYLPYGAGIGLEIMKRVIDPSVDGDIYCDKPYLYGSALTSFNKIQLGKISCSDGSLIWPGIIEEDDINSKSREFAISLPGFKFNVEKYISTPPKARARLRYTLKNQRTGDVYLVVVFELIKLI</sequence>
<keyword evidence="3" id="KW-1185">Reference proteome</keyword>
<evidence type="ECO:0000313" key="2">
    <source>
        <dbReference type="EMBL" id="VVT51966.1"/>
    </source>
</evidence>
<evidence type="ECO:0000259" key="1">
    <source>
        <dbReference type="Pfam" id="PF08588"/>
    </source>
</evidence>
<dbReference type="GeneID" id="43582090"/>
<gene>
    <name evidence="2" type="ORF">SAPINGB_P003272</name>
</gene>
<dbReference type="AlphaFoldDB" id="A0A5E8BJW5"/>
<proteinExistence type="predicted"/>
<dbReference type="PANTHER" id="PTHR34826:SF2">
    <property type="entry name" value="UPF0590 PROTEIN C409.17C"/>
    <property type="match status" value="1"/>
</dbReference>
<dbReference type="EMBL" id="CABVLU010000002">
    <property type="protein sequence ID" value="VVT51966.1"/>
    <property type="molecule type" value="Genomic_DNA"/>
</dbReference>
<dbReference type="RefSeq" id="XP_031853881.1">
    <property type="nucleotide sequence ID" value="XM_031997990.1"/>
</dbReference>
<organism evidence="2 3">
    <name type="scientific">Magnusiomyces paraingens</name>
    <dbReference type="NCBI Taxonomy" id="2606893"/>
    <lineage>
        <taxon>Eukaryota</taxon>
        <taxon>Fungi</taxon>
        <taxon>Dikarya</taxon>
        <taxon>Ascomycota</taxon>
        <taxon>Saccharomycotina</taxon>
        <taxon>Dipodascomycetes</taxon>
        <taxon>Dipodascales</taxon>
        <taxon>Dipodascaceae</taxon>
        <taxon>Magnusiomyces</taxon>
    </lineage>
</organism>
<dbReference type="Pfam" id="PF08588">
    <property type="entry name" value="Duc1"/>
    <property type="match status" value="1"/>
</dbReference>
<dbReference type="PANTHER" id="PTHR34826">
    <property type="entry name" value="UPF0590 PROTEIN C409.17C"/>
    <property type="match status" value="1"/>
</dbReference>
<dbReference type="OrthoDB" id="4095898at2759"/>
<dbReference type="Proteomes" id="UP000398389">
    <property type="component" value="Unassembled WGS sequence"/>
</dbReference>
<reference evidence="2 3" key="1">
    <citation type="submission" date="2019-09" db="EMBL/GenBank/DDBJ databases">
        <authorList>
            <person name="Brejova B."/>
        </authorList>
    </citation>
    <scope>NUCLEOTIDE SEQUENCE [LARGE SCALE GENOMIC DNA]</scope>
</reference>
<dbReference type="InterPro" id="IPR013897">
    <property type="entry name" value="Duc1"/>
</dbReference>
<name>A0A5E8BJW5_9ASCO</name>
<evidence type="ECO:0000313" key="3">
    <source>
        <dbReference type="Proteomes" id="UP000398389"/>
    </source>
</evidence>